<dbReference type="PROSITE" id="PS00134">
    <property type="entry name" value="TRYPSIN_HIS"/>
    <property type="match status" value="1"/>
</dbReference>
<feature type="chain" id="PRO_5044840415" description="CLIP domain-containing serine protease" evidence="12">
    <location>
        <begin position="27"/>
        <end position="680"/>
    </location>
</feature>
<dbReference type="InterPro" id="IPR051487">
    <property type="entry name" value="Ser/Thr_Proteases_Immune/Dev"/>
</dbReference>
<keyword evidence="2" id="KW-0964">Secreted</keyword>
<evidence type="ECO:0000256" key="3">
    <source>
        <dbReference type="ARBA" id="ARBA00022588"/>
    </source>
</evidence>
<comment type="subcellular location">
    <subcellularLocation>
        <location evidence="1">Secreted</location>
    </subcellularLocation>
</comment>
<evidence type="ECO:0000256" key="6">
    <source>
        <dbReference type="ARBA" id="ARBA00022801"/>
    </source>
</evidence>
<keyword evidence="3" id="KW-0399">Innate immunity</keyword>
<evidence type="ECO:0000256" key="11">
    <source>
        <dbReference type="ARBA" id="ARBA00024195"/>
    </source>
</evidence>
<dbReference type="CDD" id="cd00190">
    <property type="entry name" value="Tryp_SPc"/>
    <property type="match status" value="1"/>
</dbReference>
<dbReference type="Gene3D" id="2.40.10.10">
    <property type="entry name" value="Trypsin-like serine proteases"/>
    <property type="match status" value="2"/>
</dbReference>
<dbReference type="Pfam" id="PF00089">
    <property type="entry name" value="Trypsin"/>
    <property type="match status" value="1"/>
</dbReference>
<dbReference type="FunFam" id="2.40.10.10:FF:000028">
    <property type="entry name" value="Serine protease easter"/>
    <property type="match status" value="1"/>
</dbReference>
<keyword evidence="16" id="KW-1185">Reference proteome</keyword>
<reference evidence="15 16" key="1">
    <citation type="submission" date="2024-05" db="EMBL/GenBank/DDBJ databases">
        <title>Culex pipiens pipiens assembly and annotation.</title>
        <authorList>
            <person name="Alout H."/>
            <person name="Durand T."/>
        </authorList>
    </citation>
    <scope>NUCLEOTIDE SEQUENCE [LARGE SCALE GENOMIC DNA]</scope>
    <source>
        <strain evidence="15">HA-2024</strain>
        <tissue evidence="15">Whole body</tissue>
    </source>
</reference>
<dbReference type="InterPro" id="IPR001254">
    <property type="entry name" value="Trypsin_dom"/>
</dbReference>
<dbReference type="PANTHER" id="PTHR24256">
    <property type="entry name" value="TRYPTASE-RELATED"/>
    <property type="match status" value="1"/>
</dbReference>
<proteinExistence type="inferred from homology"/>
<dbReference type="GO" id="GO:0005576">
    <property type="term" value="C:extracellular region"/>
    <property type="evidence" value="ECO:0007669"/>
    <property type="project" value="UniProtKB-SubCell"/>
</dbReference>
<dbReference type="SMART" id="SM00020">
    <property type="entry name" value="Tryp_SPc"/>
    <property type="match status" value="1"/>
</dbReference>
<evidence type="ECO:0000256" key="5">
    <source>
        <dbReference type="ARBA" id="ARBA00022729"/>
    </source>
</evidence>
<evidence type="ECO:0008006" key="17">
    <source>
        <dbReference type="Google" id="ProtNLM"/>
    </source>
</evidence>
<dbReference type="EMBL" id="JBEHCU010005394">
    <property type="protein sequence ID" value="KAL1399966.1"/>
    <property type="molecule type" value="Genomic_DNA"/>
</dbReference>
<keyword evidence="4" id="KW-0645">Protease</keyword>
<evidence type="ECO:0000256" key="4">
    <source>
        <dbReference type="ARBA" id="ARBA00022670"/>
    </source>
</evidence>
<dbReference type="InterPro" id="IPR001314">
    <property type="entry name" value="Peptidase_S1A"/>
</dbReference>
<dbReference type="SUPFAM" id="SSF50494">
    <property type="entry name" value="Trypsin-like serine proteases"/>
    <property type="match status" value="1"/>
</dbReference>
<dbReference type="Pfam" id="PF12032">
    <property type="entry name" value="CLIP"/>
    <property type="match status" value="3"/>
</dbReference>
<keyword evidence="5 12" id="KW-0732">Signal</keyword>
<evidence type="ECO:0000256" key="2">
    <source>
        <dbReference type="ARBA" id="ARBA00022525"/>
    </source>
</evidence>
<dbReference type="GO" id="GO:0008236">
    <property type="term" value="F:serine-type peptidase activity"/>
    <property type="evidence" value="ECO:0007669"/>
    <property type="project" value="UniProtKB-KW"/>
</dbReference>
<feature type="domain" description="Clip" evidence="14">
    <location>
        <begin position="326"/>
        <end position="387"/>
    </location>
</feature>
<dbReference type="InterPro" id="IPR038565">
    <property type="entry name" value="CLIP_sf"/>
</dbReference>
<dbReference type="InterPro" id="IPR009003">
    <property type="entry name" value="Peptidase_S1_PA"/>
</dbReference>
<feature type="domain" description="Peptidase S1" evidence="13">
    <location>
        <begin position="439"/>
        <end position="679"/>
    </location>
</feature>
<dbReference type="PROSITE" id="PS50240">
    <property type="entry name" value="TRYPSIN_DOM"/>
    <property type="match status" value="1"/>
</dbReference>
<dbReference type="InterPro" id="IPR043504">
    <property type="entry name" value="Peptidase_S1_PA_chymotrypsin"/>
</dbReference>
<dbReference type="Proteomes" id="UP001562425">
    <property type="component" value="Unassembled WGS sequence"/>
</dbReference>
<evidence type="ECO:0000256" key="1">
    <source>
        <dbReference type="ARBA" id="ARBA00004613"/>
    </source>
</evidence>
<keyword evidence="8" id="KW-0391">Immunity</keyword>
<gene>
    <name evidence="15" type="ORF">pipiens_007802</name>
</gene>
<organism evidence="15 16">
    <name type="scientific">Culex pipiens pipiens</name>
    <name type="common">Northern house mosquito</name>
    <dbReference type="NCBI Taxonomy" id="38569"/>
    <lineage>
        <taxon>Eukaryota</taxon>
        <taxon>Metazoa</taxon>
        <taxon>Ecdysozoa</taxon>
        <taxon>Arthropoda</taxon>
        <taxon>Hexapoda</taxon>
        <taxon>Insecta</taxon>
        <taxon>Pterygota</taxon>
        <taxon>Neoptera</taxon>
        <taxon>Endopterygota</taxon>
        <taxon>Diptera</taxon>
        <taxon>Nematocera</taxon>
        <taxon>Culicoidea</taxon>
        <taxon>Culicidae</taxon>
        <taxon>Culicinae</taxon>
        <taxon>Culicini</taxon>
        <taxon>Culex</taxon>
        <taxon>Culex</taxon>
    </lineage>
</organism>
<evidence type="ECO:0000256" key="7">
    <source>
        <dbReference type="ARBA" id="ARBA00022825"/>
    </source>
</evidence>
<accession>A0ABD1DJQ8</accession>
<evidence type="ECO:0000313" key="16">
    <source>
        <dbReference type="Proteomes" id="UP001562425"/>
    </source>
</evidence>
<evidence type="ECO:0000256" key="9">
    <source>
        <dbReference type="ARBA" id="ARBA00023157"/>
    </source>
</evidence>
<comment type="similarity">
    <text evidence="11">Belongs to the peptidase S1 family. CLIP subfamily.</text>
</comment>
<dbReference type="PRINTS" id="PR00722">
    <property type="entry name" value="CHYMOTRYPSIN"/>
</dbReference>
<keyword evidence="7" id="KW-0720">Serine protease</keyword>
<evidence type="ECO:0000256" key="10">
    <source>
        <dbReference type="ARBA" id="ARBA00023180"/>
    </source>
</evidence>
<dbReference type="GO" id="GO:0045087">
    <property type="term" value="P:innate immune response"/>
    <property type="evidence" value="ECO:0007669"/>
    <property type="project" value="UniProtKB-KW"/>
</dbReference>
<feature type="signal peptide" evidence="12">
    <location>
        <begin position="1"/>
        <end position="26"/>
    </location>
</feature>
<dbReference type="GO" id="GO:0006508">
    <property type="term" value="P:proteolysis"/>
    <property type="evidence" value="ECO:0007669"/>
    <property type="project" value="UniProtKB-KW"/>
</dbReference>
<dbReference type="PROSITE" id="PS51888">
    <property type="entry name" value="CLIP"/>
    <property type="match status" value="1"/>
</dbReference>
<dbReference type="InterPro" id="IPR018114">
    <property type="entry name" value="TRYPSIN_HIS"/>
</dbReference>
<evidence type="ECO:0000256" key="8">
    <source>
        <dbReference type="ARBA" id="ARBA00022859"/>
    </source>
</evidence>
<evidence type="ECO:0000256" key="12">
    <source>
        <dbReference type="SAM" id="SignalP"/>
    </source>
</evidence>
<keyword evidence="9" id="KW-1015">Disulfide bond</keyword>
<dbReference type="AlphaFoldDB" id="A0ABD1DJQ8"/>
<keyword evidence="6" id="KW-0378">Hydrolase</keyword>
<evidence type="ECO:0000313" key="15">
    <source>
        <dbReference type="EMBL" id="KAL1399966.1"/>
    </source>
</evidence>
<dbReference type="SMART" id="SM00680">
    <property type="entry name" value="CLIP"/>
    <property type="match status" value="5"/>
</dbReference>
<protein>
    <recommendedName>
        <fullName evidence="17">CLIP domain-containing serine protease</fullName>
    </recommendedName>
</protein>
<name>A0ABD1DJQ8_CULPP</name>
<evidence type="ECO:0000259" key="13">
    <source>
        <dbReference type="PROSITE" id="PS50240"/>
    </source>
</evidence>
<evidence type="ECO:0000259" key="14">
    <source>
        <dbReference type="PROSITE" id="PS51888"/>
    </source>
</evidence>
<comment type="caution">
    <text evidence="15">The sequence shown here is derived from an EMBL/GenBank/DDBJ whole genome shotgun (WGS) entry which is preliminary data.</text>
</comment>
<dbReference type="InterPro" id="IPR022700">
    <property type="entry name" value="CLIP"/>
</dbReference>
<keyword evidence="10" id="KW-0325">Glycoprotein</keyword>
<dbReference type="Gene3D" id="3.30.1640.30">
    <property type="match status" value="3"/>
</dbReference>
<sequence length="680" mass="74883">MTSCRLLSSLIFVFTSLLFWVEPYSCDVTSCIIPGTSQKKGQCVTPDQCPELVSLEFEPNFSYKKYLKERRCKSDEHGNPRICCDPTATPRTGRNQGWSPSHFGHRKTQAANGFCLSFRFEPGRCVPIESCPSIHNCSIELQQNYNPTLHLHLTQSFCYQEGSRIYVCCDDHLPEQAPALKPVKKLGWQRCQTPFLDAGKCVAAGRCGLIENGDPAVPEEYRAFMVGCDQPNGVAHMCCPGKEIRYDEEFGKQCTTVPGGRSGNCVEPDRCDEYVKASDKQGYVRDNWCYTSLDQVDYVCCAKKKILSVPISAITIGNRAGEDAPTCTTPNSAPGRCVPLAECTPIVKILRDASTSKQPVSPAQATFLRNSVCTPGGTSSSAYYVCCDEVSLQTVTTAATPTAAPTVRSTTTTEDIASHPNLRLLDRITCGRGNLDDKIAFGEQAPMYQYPWMAMLIYRSSSSGQEGPECGGTIINNRYVLTAAHCIDGQVERLSYVRLGEYDTRTDPDCDEYMDCAPPVQRYTVEESRIHPNFTRVVRSGNDIGLLRLDRPIVFSSDDVAPICLPFTNSLVRFDPSLFWITGWGLTERLDNSPILLQTRIPSVACSLSTHSICAGFGNGTLHCRGDSGGPMKVQVPEFNFRYVQYGIISAGPGCGVGGAPGVSTRVAFFMRWILDNIRE</sequence>